<feature type="transmembrane region" description="Helical" evidence="1">
    <location>
        <begin position="460"/>
        <end position="491"/>
    </location>
</feature>
<dbReference type="AlphaFoldDB" id="A0AA41QF84"/>
<accession>A0AA41QF84</accession>
<reference evidence="2" key="1">
    <citation type="submission" date="2022-01" db="EMBL/GenBank/DDBJ databases">
        <title>Antribacter sp. nov., isolated from Guizhou of China.</title>
        <authorList>
            <person name="Chengliang C."/>
            <person name="Ya Z."/>
        </authorList>
    </citation>
    <scope>NUCLEOTIDE SEQUENCE</scope>
    <source>
        <strain evidence="2">KLBMP 9083</strain>
    </source>
</reference>
<feature type="transmembrane region" description="Helical" evidence="1">
    <location>
        <begin position="100"/>
        <end position="122"/>
    </location>
</feature>
<evidence type="ECO:0000256" key="1">
    <source>
        <dbReference type="SAM" id="Phobius"/>
    </source>
</evidence>
<evidence type="ECO:0000313" key="2">
    <source>
        <dbReference type="EMBL" id="MCF4122343.1"/>
    </source>
</evidence>
<feature type="transmembrane region" description="Helical" evidence="1">
    <location>
        <begin position="497"/>
        <end position="518"/>
    </location>
</feature>
<sequence>MVAQLVRLKLTLLVNTFRRSVWQTVGLVVASLYALGLVTTIVVAAVATGAYDPAAAGLVLTLGGALAVLGWWLIPVFLFGVDATLDPHRFVTFAIPRRTLLTGLALAACISVPGIATVLAALGSSLAWWRAPAVLPIALLSAALGVATCVVGSRAVTTALAPLLESRRYREVLAIVALAAVVLVGPAISSVMQALGVAEKEVDGSSVTVTVGGGEGLVRAAEQLAGIVAWTPFGAAWSLPATLYDGDRAAFAGRLAVALASLALLWLVWDRALARSLVTPAGGGRGSEARGLGWFGRFPATPLGAVAARCTTYWLRDPRYSGSLAIVPLLPIVLYVSGGASGVPIVLIVGPVVAWVLGFAVSNDVAYDYTAFALHVSTSTDGRTDRWGRALPVLLFGVPLVVLLVALSVVLTGRPDMLPALLGLSLGTLPLSLGVASAISSRFLYPVPKPGESPLKQPQGAAVATMVAQLLALLITAGLSVPAVGLTIWSVATGNIALGWAVLLVGPAVGIATLLVGIRIGARTYDRRAPELLQQVLSFP</sequence>
<feature type="transmembrane region" description="Helical" evidence="1">
    <location>
        <begin position="172"/>
        <end position="195"/>
    </location>
</feature>
<feature type="transmembrane region" description="Helical" evidence="1">
    <location>
        <begin position="393"/>
        <end position="411"/>
    </location>
</feature>
<proteinExistence type="predicted"/>
<dbReference type="Proteomes" id="UP001165405">
    <property type="component" value="Unassembled WGS sequence"/>
</dbReference>
<comment type="caution">
    <text evidence="2">The sequence shown here is derived from an EMBL/GenBank/DDBJ whole genome shotgun (WGS) entry which is preliminary data.</text>
</comment>
<feature type="transmembrane region" description="Helical" evidence="1">
    <location>
        <begin position="249"/>
        <end position="269"/>
    </location>
</feature>
<keyword evidence="1" id="KW-1133">Transmembrane helix</keyword>
<keyword evidence="1" id="KW-0472">Membrane</keyword>
<feature type="transmembrane region" description="Helical" evidence="1">
    <location>
        <begin position="21"/>
        <end position="48"/>
    </location>
</feature>
<protein>
    <recommendedName>
        <fullName evidence="4">Transporter</fullName>
    </recommendedName>
</protein>
<dbReference type="EMBL" id="JAKGSG010000041">
    <property type="protein sequence ID" value="MCF4122343.1"/>
    <property type="molecule type" value="Genomic_DNA"/>
</dbReference>
<keyword evidence="1" id="KW-0812">Transmembrane</keyword>
<feature type="transmembrane region" description="Helical" evidence="1">
    <location>
        <begin position="343"/>
        <end position="361"/>
    </location>
</feature>
<dbReference type="RefSeq" id="WP_236090137.1">
    <property type="nucleotide sequence ID" value="NZ_JAKGSG010000041.1"/>
</dbReference>
<evidence type="ECO:0008006" key="4">
    <source>
        <dbReference type="Google" id="ProtNLM"/>
    </source>
</evidence>
<gene>
    <name evidence="2" type="ORF">L1785_15295</name>
</gene>
<feature type="transmembrane region" description="Helical" evidence="1">
    <location>
        <begin position="128"/>
        <end position="151"/>
    </location>
</feature>
<feature type="transmembrane region" description="Helical" evidence="1">
    <location>
        <begin position="417"/>
        <end position="439"/>
    </location>
</feature>
<keyword evidence="3" id="KW-1185">Reference proteome</keyword>
<evidence type="ECO:0000313" key="3">
    <source>
        <dbReference type="Proteomes" id="UP001165405"/>
    </source>
</evidence>
<feature type="transmembrane region" description="Helical" evidence="1">
    <location>
        <begin position="54"/>
        <end position="79"/>
    </location>
</feature>
<feature type="transmembrane region" description="Helical" evidence="1">
    <location>
        <begin position="320"/>
        <end position="337"/>
    </location>
</feature>
<name>A0AA41QF84_9MICO</name>
<organism evidence="2 3">
    <name type="scientific">Antribacter soli</name>
    <dbReference type="NCBI Taxonomy" id="2910976"/>
    <lineage>
        <taxon>Bacteria</taxon>
        <taxon>Bacillati</taxon>
        <taxon>Actinomycetota</taxon>
        <taxon>Actinomycetes</taxon>
        <taxon>Micrococcales</taxon>
        <taxon>Promicromonosporaceae</taxon>
        <taxon>Antribacter</taxon>
    </lineage>
</organism>